<dbReference type="Proteomes" id="UP000430634">
    <property type="component" value="Unassembled WGS sequence"/>
</dbReference>
<dbReference type="EMBL" id="WNKZ01000008">
    <property type="protein sequence ID" value="MTV52129.1"/>
    <property type="molecule type" value="Genomic_DNA"/>
</dbReference>
<comment type="caution">
    <text evidence="2">The sequence shown here is derived from an EMBL/GenBank/DDBJ whole genome shotgun (WGS) entry which is preliminary data.</text>
</comment>
<evidence type="ECO:0000313" key="3">
    <source>
        <dbReference type="Proteomes" id="UP000430634"/>
    </source>
</evidence>
<reference evidence="1" key="1">
    <citation type="journal article" date="2014" name="Int. J. Syst. Evol. Microbiol.">
        <title>Complete genome of a new Firmicutes species belonging to the dominant human colonic microbiota ('Ruminococcus bicirculans') reveals two chromosomes and a selective capacity to utilize plant glucans.</title>
        <authorList>
            <consortium name="NISC Comparative Sequencing Program"/>
            <person name="Wegmann U."/>
            <person name="Louis P."/>
            <person name="Goesmann A."/>
            <person name="Henrissat B."/>
            <person name="Duncan S.H."/>
            <person name="Flint H.J."/>
        </authorList>
    </citation>
    <scope>NUCLEOTIDE SEQUENCE</scope>
    <source>
        <strain evidence="1">CGMCC 1.15931</strain>
    </source>
</reference>
<name>A0A6I3ST12_9BURK</name>
<dbReference type="AlphaFoldDB" id="A0A6I3ST12"/>
<proteinExistence type="predicted"/>
<dbReference type="Proteomes" id="UP000622638">
    <property type="component" value="Unassembled WGS sequence"/>
</dbReference>
<dbReference type="EMBL" id="BMKG01000004">
    <property type="protein sequence ID" value="GGB91762.1"/>
    <property type="molecule type" value="Genomic_DNA"/>
</dbReference>
<organism evidence="2 3">
    <name type="scientific">Pseudoduganella buxea</name>
    <dbReference type="NCBI Taxonomy" id="1949069"/>
    <lineage>
        <taxon>Bacteria</taxon>
        <taxon>Pseudomonadati</taxon>
        <taxon>Pseudomonadota</taxon>
        <taxon>Betaproteobacteria</taxon>
        <taxon>Burkholderiales</taxon>
        <taxon>Oxalobacteraceae</taxon>
        <taxon>Telluria group</taxon>
        <taxon>Pseudoduganella</taxon>
    </lineage>
</organism>
<gene>
    <name evidence="1" type="ORF">GCM10011572_12250</name>
    <name evidence="2" type="ORF">GM672_05200</name>
</gene>
<accession>A0A6I3ST12</accession>
<reference evidence="1" key="4">
    <citation type="submission" date="2024-05" db="EMBL/GenBank/DDBJ databases">
        <authorList>
            <person name="Sun Q."/>
            <person name="Zhou Y."/>
        </authorList>
    </citation>
    <scope>NUCLEOTIDE SEQUENCE</scope>
    <source>
        <strain evidence="1">CGMCC 1.15931</strain>
    </source>
</reference>
<evidence type="ECO:0000313" key="2">
    <source>
        <dbReference type="EMBL" id="MTV52129.1"/>
    </source>
</evidence>
<dbReference type="RefSeq" id="WP_188915914.1">
    <property type="nucleotide sequence ID" value="NZ_BMKG01000004.1"/>
</dbReference>
<reference evidence="2 3" key="3">
    <citation type="submission" date="2019-11" db="EMBL/GenBank/DDBJ databases">
        <title>Type strains purchased from KCTC, JCM and DSMZ.</title>
        <authorList>
            <person name="Lu H."/>
        </authorList>
    </citation>
    <scope>NUCLEOTIDE SEQUENCE [LARGE SCALE GENOMIC DNA]</scope>
    <source>
        <strain evidence="2 3">KCTC 52429</strain>
    </source>
</reference>
<evidence type="ECO:0000313" key="4">
    <source>
        <dbReference type="Proteomes" id="UP000622638"/>
    </source>
</evidence>
<reference evidence="4" key="2">
    <citation type="journal article" date="2019" name="Int. J. Syst. Evol. Microbiol.">
        <title>The Global Catalogue of Microorganisms (GCM) 10K type strain sequencing project: providing services to taxonomists for standard genome sequencing and annotation.</title>
        <authorList>
            <consortium name="The Broad Institute Genomics Platform"/>
            <consortium name="The Broad Institute Genome Sequencing Center for Infectious Disease"/>
            <person name="Wu L."/>
            <person name="Ma J."/>
        </authorList>
    </citation>
    <scope>NUCLEOTIDE SEQUENCE [LARGE SCALE GENOMIC DNA]</scope>
    <source>
        <strain evidence="4">CGMCC 1.15931</strain>
    </source>
</reference>
<sequence>MKHIPMETNTDLARSRQARNAAARLGATIVLNRARERAAVCADARAFATMPQTDWLTAMEHDLLAWLQQGGFAANEGKQNRRSGVAAVTKTAA</sequence>
<evidence type="ECO:0000313" key="1">
    <source>
        <dbReference type="EMBL" id="GGB91762.1"/>
    </source>
</evidence>
<keyword evidence="4" id="KW-1185">Reference proteome</keyword>
<protein>
    <submittedName>
        <fullName evidence="2">Uncharacterized protein</fullName>
    </submittedName>
</protein>